<evidence type="ECO:0000259" key="3">
    <source>
        <dbReference type="Pfam" id="PF02470"/>
    </source>
</evidence>
<keyword evidence="2" id="KW-0472">Membrane</keyword>
<accession>A0A378U5M7</accession>
<dbReference type="EMBL" id="UGQY01000001">
    <property type="protein sequence ID" value="STZ72575.1"/>
    <property type="molecule type" value="Genomic_DNA"/>
</dbReference>
<reference evidence="5 6" key="1">
    <citation type="submission" date="2018-06" db="EMBL/GenBank/DDBJ databases">
        <authorList>
            <consortium name="Pathogen Informatics"/>
            <person name="Doyle S."/>
        </authorList>
    </citation>
    <scope>NUCLEOTIDE SEQUENCE [LARGE SCALE GENOMIC DNA]</scope>
    <source>
        <strain evidence="5 6">NCTC1542</strain>
    </source>
</reference>
<organism evidence="5 6">
    <name type="scientific">Mycolicibacterium fortuitum</name>
    <name type="common">Mycobacterium fortuitum</name>
    <dbReference type="NCBI Taxonomy" id="1766"/>
    <lineage>
        <taxon>Bacteria</taxon>
        <taxon>Bacillati</taxon>
        <taxon>Actinomycetota</taxon>
        <taxon>Actinomycetes</taxon>
        <taxon>Mycobacteriales</taxon>
        <taxon>Mycobacteriaceae</taxon>
        <taxon>Mycolicibacterium</taxon>
    </lineage>
</organism>
<evidence type="ECO:0000259" key="4">
    <source>
        <dbReference type="Pfam" id="PF11887"/>
    </source>
</evidence>
<feature type="transmembrane region" description="Helical" evidence="2">
    <location>
        <begin position="401"/>
        <end position="420"/>
    </location>
</feature>
<dbReference type="AlphaFoldDB" id="A0A378U5M7"/>
<evidence type="ECO:0000256" key="2">
    <source>
        <dbReference type="SAM" id="Phobius"/>
    </source>
</evidence>
<name>A0A378U5M7_MYCFO</name>
<dbReference type="PANTHER" id="PTHR33371:SF16">
    <property type="entry name" value="MCE-FAMILY PROTEIN MCE3F"/>
    <property type="match status" value="1"/>
</dbReference>
<proteinExistence type="predicted"/>
<dbReference type="GO" id="GO:0005576">
    <property type="term" value="C:extracellular region"/>
    <property type="evidence" value="ECO:0007669"/>
    <property type="project" value="TreeGrafter"/>
</dbReference>
<dbReference type="InterPro" id="IPR003399">
    <property type="entry name" value="Mce/MlaD"/>
</dbReference>
<dbReference type="PANTHER" id="PTHR33371">
    <property type="entry name" value="INTERMEMBRANE PHOSPHOLIPID TRANSPORT SYSTEM BINDING PROTEIN MLAD-RELATED"/>
    <property type="match status" value="1"/>
</dbReference>
<gene>
    <name evidence="5" type="primary">mce3F</name>
    <name evidence="5" type="ORF">NCTC1542_00112</name>
</gene>
<feature type="domain" description="Mammalian cell entry C-terminal" evidence="4">
    <location>
        <begin position="139"/>
        <end position="307"/>
    </location>
</feature>
<sequence length="877" mass="93759">MTISTAWPTALLTVMKRLVAGAVGAATIALSVTGCGNWRGLNSVSLPGTEGGGPGAFDIQVQLPDITNLQPNSRVRVADVTVGTVTKVERQDWHALLTLRLNGEVNLPANATATIGQTSLLGSLHVELAPPAGVAPQGRLHQGSLIPLANSAAYPTTEQTLAAVSMLLNGGGLGQMQDITTALSTALRGREADLRNLINQLETFVAKTNEQTGDIIEATDKLNSLTGKFAAQQPIVDKAVRTIPDALQVLKDQRDHLIAALDQLGKFSALAADSTRQTKESLVREFNNLGPVLESLANAGPNMTRSLSILTTYPFPNETLEKWLRGDYANMTAIVDLTLSRIDAGFFTGTRWEGNLTELEMQWGRTIGQLPSPYTAVNPLVAPYRWDQGVDMIHRRTKIQLAIFAVIAVVFGTVMIFGYMRLPAHLFGIGQYTVTLELDTTGGLYPTGNVTYRGTEVGRVKSVGLNDNGSVQAVLTLRSGIDIPSDLRAEVHSQSAIGEQYVELLPRNAAAPPLKDGDVIAAKDAFIPPDINSLLSAANTGLQAIPHDNLKTAIDESYAAVGGLGPEISRLVRGSTALASDARKNLDSLTTLIDQWQPVADSQTHTADSIEAWAANLASVTDQLRQHNGDVVGLIEHGAPAAAEARDLLQRVQPTLPILLANLVSLNQVALTYQPDIEQLLVLLPQGIAQLQGPNLANRDNKDKAHKGIYLAFNTNINLPPPCTTGFLPAQQRRPPSFQDYPERPAGDLYCRTPQDSVFNVRGARNLPCETVPGKRAPTVKLCESDENFVPLNDGFNWKGDPNATLSGQPIPDLGPGQGPPVAPAEGEPVPMAVARYDPATGTYLGPDGQVYTQADLADNGSKEQTWQSMLTPPATK</sequence>
<keyword evidence="2" id="KW-0812">Transmembrane</keyword>
<dbReference type="InterPro" id="IPR052336">
    <property type="entry name" value="MlaD_Phospholipid_Transporter"/>
</dbReference>
<evidence type="ECO:0000313" key="6">
    <source>
        <dbReference type="Proteomes" id="UP000255389"/>
    </source>
</evidence>
<evidence type="ECO:0000256" key="1">
    <source>
        <dbReference type="SAM" id="MobiDB-lite"/>
    </source>
</evidence>
<dbReference type="Pfam" id="PF02470">
    <property type="entry name" value="MlaD"/>
    <property type="match status" value="2"/>
</dbReference>
<feature type="domain" description="Mce/MlaD" evidence="3">
    <location>
        <begin position="431"/>
        <end position="506"/>
    </location>
</feature>
<feature type="domain" description="Mce/MlaD" evidence="3">
    <location>
        <begin position="58"/>
        <end position="131"/>
    </location>
</feature>
<dbReference type="InterPro" id="IPR005693">
    <property type="entry name" value="Mce"/>
</dbReference>
<evidence type="ECO:0000313" key="5">
    <source>
        <dbReference type="EMBL" id="STZ72575.1"/>
    </source>
</evidence>
<dbReference type="NCBIfam" id="TIGR00996">
    <property type="entry name" value="Mtu_fam_mce"/>
    <property type="match status" value="2"/>
</dbReference>
<dbReference type="Pfam" id="PF11887">
    <property type="entry name" value="Mce4_CUP1"/>
    <property type="match status" value="1"/>
</dbReference>
<dbReference type="Proteomes" id="UP000255389">
    <property type="component" value="Unassembled WGS sequence"/>
</dbReference>
<keyword evidence="2" id="KW-1133">Transmembrane helix</keyword>
<dbReference type="InterPro" id="IPR024516">
    <property type="entry name" value="Mce_C"/>
</dbReference>
<feature type="region of interest" description="Disordered" evidence="1">
    <location>
        <begin position="801"/>
        <end position="828"/>
    </location>
</feature>
<protein>
    <submittedName>
        <fullName evidence="5">MCE-family protein MCE3f</fullName>
    </submittedName>
</protein>